<evidence type="ECO:0000259" key="1">
    <source>
        <dbReference type="Pfam" id="PF12937"/>
    </source>
</evidence>
<evidence type="ECO:0000313" key="3">
    <source>
        <dbReference type="Proteomes" id="UP001219525"/>
    </source>
</evidence>
<evidence type="ECO:0000313" key="2">
    <source>
        <dbReference type="EMBL" id="KAJ7200039.1"/>
    </source>
</evidence>
<name>A0AAD6V172_9AGAR</name>
<keyword evidence="3" id="KW-1185">Reference proteome</keyword>
<dbReference type="Gene3D" id="3.80.10.10">
    <property type="entry name" value="Ribonuclease Inhibitor"/>
    <property type="match status" value="1"/>
</dbReference>
<dbReference type="SUPFAM" id="SSF81383">
    <property type="entry name" value="F-box domain"/>
    <property type="match status" value="1"/>
</dbReference>
<sequence length="525" mass="58599">MTRFTAPNDLSALDAQVAWHYTQIATLKAKRNSMVPILRLPNEILSRIFTFYTRDSDSLFDTKWTQISLVCRRWHGLALAERALLLVLNVNKRRWNAALAQIKHSAAPRLAIKVSAFPSAYYPSFIFNESKRIHALEYFSFPILASLSLSSHDNRNFSPGGFSSLPDVLFDGHLPSLRALSLSGIPLPWNRVSNLKALALTNCSNSATSVPSKFDDLLAMIRACPRLCTLRLEGDRDTALPEPSPDGCHSAVDLPLLNDLKIRSTVNFCTVLLESLHFPPTAALTILPYDANISTHFQDILVPITKHMRAAVPTVSLLKIDSACTGMIINERVHLTMSFSTDSTPGPLFGRNDFSVSLSADPHSTIAQHPILLQIIKAAPCASISHMDARSATALWEVSWRATLQLLPALQTVYVAVHYGGVKLLRAFCDISSMYPEERADFPRIRRLHVSFSYPSEDTTELDNFLLELEVYVTLSSEQGTLLDELDLHDPEQVLEMHQWRLERLFHIIDGAGTIMRDGTAYKPV</sequence>
<organism evidence="2 3">
    <name type="scientific">Mycena pura</name>
    <dbReference type="NCBI Taxonomy" id="153505"/>
    <lineage>
        <taxon>Eukaryota</taxon>
        <taxon>Fungi</taxon>
        <taxon>Dikarya</taxon>
        <taxon>Basidiomycota</taxon>
        <taxon>Agaricomycotina</taxon>
        <taxon>Agaricomycetes</taxon>
        <taxon>Agaricomycetidae</taxon>
        <taxon>Agaricales</taxon>
        <taxon>Marasmiineae</taxon>
        <taxon>Mycenaceae</taxon>
        <taxon>Mycena</taxon>
    </lineage>
</organism>
<dbReference type="AlphaFoldDB" id="A0AAD6V172"/>
<protein>
    <recommendedName>
        <fullName evidence="1">F-box domain-containing protein</fullName>
    </recommendedName>
</protein>
<accession>A0AAD6V172</accession>
<dbReference type="InterPro" id="IPR032675">
    <property type="entry name" value="LRR_dom_sf"/>
</dbReference>
<dbReference type="InterPro" id="IPR001810">
    <property type="entry name" value="F-box_dom"/>
</dbReference>
<comment type="caution">
    <text evidence="2">The sequence shown here is derived from an EMBL/GenBank/DDBJ whole genome shotgun (WGS) entry which is preliminary data.</text>
</comment>
<dbReference type="Proteomes" id="UP001219525">
    <property type="component" value="Unassembled WGS sequence"/>
</dbReference>
<dbReference type="Pfam" id="PF12937">
    <property type="entry name" value="F-box-like"/>
    <property type="match status" value="1"/>
</dbReference>
<dbReference type="Gene3D" id="1.20.1280.50">
    <property type="match status" value="1"/>
</dbReference>
<feature type="domain" description="F-box" evidence="1">
    <location>
        <begin position="37"/>
        <end position="80"/>
    </location>
</feature>
<dbReference type="InterPro" id="IPR036047">
    <property type="entry name" value="F-box-like_dom_sf"/>
</dbReference>
<dbReference type="EMBL" id="JARJCW010000065">
    <property type="protein sequence ID" value="KAJ7200039.1"/>
    <property type="molecule type" value="Genomic_DNA"/>
</dbReference>
<proteinExistence type="predicted"/>
<dbReference type="SUPFAM" id="SSF52047">
    <property type="entry name" value="RNI-like"/>
    <property type="match status" value="1"/>
</dbReference>
<gene>
    <name evidence="2" type="ORF">GGX14DRAFT_572470</name>
</gene>
<reference evidence="2" key="1">
    <citation type="submission" date="2023-03" db="EMBL/GenBank/DDBJ databases">
        <title>Massive genome expansion in bonnet fungi (Mycena s.s.) driven by repeated elements and novel gene families across ecological guilds.</title>
        <authorList>
            <consortium name="Lawrence Berkeley National Laboratory"/>
            <person name="Harder C.B."/>
            <person name="Miyauchi S."/>
            <person name="Viragh M."/>
            <person name="Kuo A."/>
            <person name="Thoen E."/>
            <person name="Andreopoulos B."/>
            <person name="Lu D."/>
            <person name="Skrede I."/>
            <person name="Drula E."/>
            <person name="Henrissat B."/>
            <person name="Morin E."/>
            <person name="Kohler A."/>
            <person name="Barry K."/>
            <person name="LaButti K."/>
            <person name="Morin E."/>
            <person name="Salamov A."/>
            <person name="Lipzen A."/>
            <person name="Mereny Z."/>
            <person name="Hegedus B."/>
            <person name="Baldrian P."/>
            <person name="Stursova M."/>
            <person name="Weitz H."/>
            <person name="Taylor A."/>
            <person name="Grigoriev I.V."/>
            <person name="Nagy L.G."/>
            <person name="Martin F."/>
            <person name="Kauserud H."/>
        </authorList>
    </citation>
    <scope>NUCLEOTIDE SEQUENCE</scope>
    <source>
        <strain evidence="2">9144</strain>
    </source>
</reference>